<reference evidence="3 4" key="1">
    <citation type="submission" date="2022-12" db="EMBL/GenBank/DDBJ databases">
        <title>Genomic features and morphological characterization of a novel Knufia sp. strain isolated from spacecraft assembly facility.</title>
        <authorList>
            <person name="Teixeira M."/>
            <person name="Chander A.M."/>
            <person name="Stajich J.E."/>
            <person name="Venkateswaran K."/>
        </authorList>
    </citation>
    <scope>NUCLEOTIDE SEQUENCE [LARGE SCALE GENOMIC DNA]</scope>
    <source>
        <strain evidence="3 4">FJI-L2-BK-P2</strain>
    </source>
</reference>
<proteinExistence type="predicted"/>
<dbReference type="InterPro" id="IPR025212">
    <property type="entry name" value="CAD_CENP-Q"/>
</dbReference>
<keyword evidence="1" id="KW-0175">Coiled coil</keyword>
<evidence type="ECO:0000256" key="2">
    <source>
        <dbReference type="SAM" id="MobiDB-lite"/>
    </source>
</evidence>
<keyword evidence="4" id="KW-1185">Reference proteome</keyword>
<evidence type="ECO:0000256" key="1">
    <source>
        <dbReference type="SAM" id="Coils"/>
    </source>
</evidence>
<feature type="region of interest" description="Disordered" evidence="2">
    <location>
        <begin position="35"/>
        <end position="63"/>
    </location>
</feature>
<accession>A0AAN8ENU8</accession>
<dbReference type="EMBL" id="JAKLMC020000023">
    <property type="protein sequence ID" value="KAK5950896.1"/>
    <property type="molecule type" value="Genomic_DNA"/>
</dbReference>
<evidence type="ECO:0000313" key="4">
    <source>
        <dbReference type="Proteomes" id="UP001316803"/>
    </source>
</evidence>
<evidence type="ECO:0000313" key="3">
    <source>
        <dbReference type="EMBL" id="KAK5950896.1"/>
    </source>
</evidence>
<protein>
    <submittedName>
        <fullName evidence="3">Uncharacterized protein</fullName>
    </submittedName>
</protein>
<name>A0AAN8ENU8_9EURO</name>
<dbReference type="Pfam" id="PF13094">
    <property type="entry name" value="CENP-Q"/>
    <property type="match status" value="1"/>
</dbReference>
<feature type="coiled-coil region" evidence="1">
    <location>
        <begin position="120"/>
        <end position="147"/>
    </location>
</feature>
<comment type="caution">
    <text evidence="3">The sequence shown here is derived from an EMBL/GenBank/DDBJ whole genome shotgun (WGS) entry which is preliminary data.</text>
</comment>
<dbReference type="AlphaFoldDB" id="A0AAN8ENU8"/>
<dbReference type="Proteomes" id="UP001316803">
    <property type="component" value="Unassembled WGS sequence"/>
</dbReference>
<sequence>MGRSQSMELSNTGYASLEARVKHVSEATIRKKWKKLPSSSHTAAREAILSAKDQSRGRRGRNTIDTATDDCVQEVANKLTDRLPRIPFPPPTDEHHFDHEANLNRISKIEEQLTANIHSMNLLRAQIAKEEQLLKQDQAEVDHLEHSLKSNEMLRRDQVRTLHPVARKLGHDSHIDLLALHNDEKKGLNPSLAGLLEDEEMTPTLRQLRDHLDSMHRNTVDVGDVTSLVKRAVAEVEVYAFSTLDDRAYGQAAGLVSTDPT</sequence>
<gene>
    <name evidence="3" type="ORF">OHC33_007967</name>
</gene>
<organism evidence="3 4">
    <name type="scientific">Knufia fluminis</name>
    <dbReference type="NCBI Taxonomy" id="191047"/>
    <lineage>
        <taxon>Eukaryota</taxon>
        <taxon>Fungi</taxon>
        <taxon>Dikarya</taxon>
        <taxon>Ascomycota</taxon>
        <taxon>Pezizomycotina</taxon>
        <taxon>Eurotiomycetes</taxon>
        <taxon>Chaetothyriomycetidae</taxon>
        <taxon>Chaetothyriales</taxon>
        <taxon>Trichomeriaceae</taxon>
        <taxon>Knufia</taxon>
    </lineage>
</organism>